<dbReference type="PANTHER" id="PTHR43320:SF1">
    <property type="entry name" value="OS01G0105900 PROTEIN"/>
    <property type="match status" value="1"/>
</dbReference>
<dbReference type="InterPro" id="IPR052700">
    <property type="entry name" value="Carb_kinase_PfkB-like"/>
</dbReference>
<evidence type="ECO:0000313" key="5">
    <source>
        <dbReference type="EMBL" id="CAK9229542.1"/>
    </source>
</evidence>
<evidence type="ECO:0000256" key="3">
    <source>
        <dbReference type="ARBA" id="ARBA00022777"/>
    </source>
</evidence>
<dbReference type="InterPro" id="IPR011611">
    <property type="entry name" value="PfkB_dom"/>
</dbReference>
<dbReference type="InterPro" id="IPR029056">
    <property type="entry name" value="Ribokinase-like"/>
</dbReference>
<dbReference type="Gene3D" id="3.40.1190.20">
    <property type="match status" value="1"/>
</dbReference>
<dbReference type="CDD" id="cd01168">
    <property type="entry name" value="adenosine_kinase"/>
    <property type="match status" value="1"/>
</dbReference>
<evidence type="ECO:0000256" key="1">
    <source>
        <dbReference type="ARBA" id="ARBA00010688"/>
    </source>
</evidence>
<protein>
    <recommendedName>
        <fullName evidence="4">Carbohydrate kinase PfkB domain-containing protein</fullName>
    </recommendedName>
</protein>
<dbReference type="InterPro" id="IPR002173">
    <property type="entry name" value="Carboh/pur_kinase_PfkB_CS"/>
</dbReference>
<dbReference type="EMBL" id="OZ019898">
    <property type="protein sequence ID" value="CAK9229542.1"/>
    <property type="molecule type" value="Genomic_DNA"/>
</dbReference>
<dbReference type="SUPFAM" id="SSF53613">
    <property type="entry name" value="Ribokinase-like"/>
    <property type="match status" value="1"/>
</dbReference>
<dbReference type="PROSITE" id="PS00584">
    <property type="entry name" value="PFKB_KINASES_2"/>
    <property type="match status" value="1"/>
</dbReference>
<sequence length="463" mass="49476">MGAMAEGGAAIAHHHQQQQPVAIDTSSAVVAAAKNSFPSQNGFSHHPFAQSFVLDAEEEEEEGGGEGGEGGSDAAVAAVAAGVDYGYGQQQQQQQEEKCPPVVVGLQPVALVDHVAKVDWSLLDAVPGERGGSMRVTAEELDHILAEVNTHMLPVVSSSSSAVRTLAGGSVANTIRGLAGGLGIRTSLVGVRGDDERGQMFAANMKMAGVDLTRLREVRGGRTAQCACLVDAEGNRTMRPCFLNAVGLKAEELSKKDFRGAQWLVLNGYGFYGTELLETAVHHAKQEGVKISMDLASFEVVRNFRPRLMRLLESGNVDLVFANEDEARELIKGEEEEEDNKDFTSSSPESSLRFLANYCERAVVMLGAKGCIARHGKEMVRVSAIRETVTVDTTGAGDLFASGFLYGILNNLSLEDCCKMGCCTGGAVVRGLGGEIAEEGWQWMHQQLIAKQLPPVRFPVRVS</sequence>
<feature type="domain" description="Carbohydrate kinase PfkB" evidence="4">
    <location>
        <begin position="156"/>
        <end position="433"/>
    </location>
</feature>
<keyword evidence="3" id="KW-0418">Kinase</keyword>
<proteinExistence type="inferred from homology"/>
<name>A0ABP0UUJ9_9BRYO</name>
<dbReference type="Proteomes" id="UP001497512">
    <property type="component" value="Chromosome 6"/>
</dbReference>
<keyword evidence="6" id="KW-1185">Reference proteome</keyword>
<organism evidence="5 6">
    <name type="scientific">Sphagnum troendelagicum</name>
    <dbReference type="NCBI Taxonomy" id="128251"/>
    <lineage>
        <taxon>Eukaryota</taxon>
        <taxon>Viridiplantae</taxon>
        <taxon>Streptophyta</taxon>
        <taxon>Embryophyta</taxon>
        <taxon>Bryophyta</taxon>
        <taxon>Sphagnophytina</taxon>
        <taxon>Sphagnopsida</taxon>
        <taxon>Sphagnales</taxon>
        <taxon>Sphagnaceae</taxon>
        <taxon>Sphagnum</taxon>
    </lineage>
</organism>
<gene>
    <name evidence="5" type="ORF">CSSPTR1EN2_LOCUS19785</name>
</gene>
<evidence type="ECO:0000313" key="6">
    <source>
        <dbReference type="Proteomes" id="UP001497512"/>
    </source>
</evidence>
<evidence type="ECO:0000259" key="4">
    <source>
        <dbReference type="Pfam" id="PF00294"/>
    </source>
</evidence>
<evidence type="ECO:0000256" key="2">
    <source>
        <dbReference type="ARBA" id="ARBA00022679"/>
    </source>
</evidence>
<dbReference type="PANTHER" id="PTHR43320">
    <property type="entry name" value="SUGAR KINASE"/>
    <property type="match status" value="1"/>
</dbReference>
<comment type="similarity">
    <text evidence="1">Belongs to the carbohydrate kinase PfkB family.</text>
</comment>
<accession>A0ABP0UUJ9</accession>
<keyword evidence="2" id="KW-0808">Transferase</keyword>
<reference evidence="5" key="1">
    <citation type="submission" date="2024-02" db="EMBL/GenBank/DDBJ databases">
        <authorList>
            <consortium name="ELIXIR-Norway"/>
            <consortium name="Elixir Norway"/>
        </authorList>
    </citation>
    <scope>NUCLEOTIDE SEQUENCE</scope>
</reference>
<dbReference type="Pfam" id="PF00294">
    <property type="entry name" value="PfkB"/>
    <property type="match status" value="1"/>
</dbReference>